<keyword evidence="4 10" id="KW-0863">Zinc-finger</keyword>
<dbReference type="SMART" id="SM00401">
    <property type="entry name" value="ZnF_GATA"/>
    <property type="match status" value="2"/>
</dbReference>
<keyword evidence="3" id="KW-0677">Repeat</keyword>
<evidence type="ECO:0000256" key="7">
    <source>
        <dbReference type="ARBA" id="ARBA00023063"/>
    </source>
</evidence>
<dbReference type="Pfam" id="PF00320">
    <property type="entry name" value="GATA"/>
    <property type="match status" value="2"/>
</dbReference>
<evidence type="ECO:0000313" key="14">
    <source>
        <dbReference type="Proteomes" id="UP000192596"/>
    </source>
</evidence>
<dbReference type="SUPFAM" id="SSF57716">
    <property type="entry name" value="Glucocorticoid receptor-like (DNA-binding domain)"/>
    <property type="match status" value="2"/>
</dbReference>
<feature type="region of interest" description="Disordered" evidence="11">
    <location>
        <begin position="43"/>
        <end position="79"/>
    </location>
</feature>
<dbReference type="STRING" id="1507870.A0A1V8SDY1"/>
<name>A0A1V8SDY1_9PEZI</name>
<comment type="caution">
    <text evidence="13">The sequence shown here is derived from an EMBL/GenBank/DDBJ whole genome shotgun (WGS) entry which is preliminary data.</text>
</comment>
<feature type="region of interest" description="Disordered" evidence="11">
    <location>
        <begin position="107"/>
        <end position="131"/>
    </location>
</feature>
<dbReference type="Gene3D" id="3.30.50.10">
    <property type="entry name" value="Erythroid Transcription Factor GATA-1, subunit A"/>
    <property type="match status" value="2"/>
</dbReference>
<sequence>MSAMTEQRKSLPASPPTLAVDLHATSHTERSQQDLEIARQLQNFQSQVVAQPEPYSYPSAESSEQPGNGAPHLVESNDFSDANGEQRAFQDFGESSQQMSYQQSLQFTPLQQQQPQDSPSPNSRSTTAGQVCSNCGTTKTPLWRRSPAGAVICNACGLYYKARNQMRPVGLKRGAPPAGPMQANFGGGHGGDPSHPPCIVQGGATYVSANHTNNGTCPGGGRCNGTGGHDGCNGCPAYNNRISKTAQVALRHASQGPQDPNQTGQGNDVNSDQSQSFQQSLVIACQNCGTTITPLWRRDELGNTICNACGLYHKLHGHHRPVQMKKPEIKRRKRTVPATMDHDGGSVYTSEIAESERQSLPPGVDPHSPSFQNGDGPNSTYSYANPYHQGAHNRPPSGPIPVDFTDMFSRNGRPSAQSNVDPQLQDSSSRKRSLSPVDGLPSYSHAQNVASPTLHHTEPPLPRTPALTDEPASGSGLPEIAESKEARRAQLQAEADKMKRMLEEKEREIRQLLADEESAAGGH</sequence>
<dbReference type="PANTHER" id="PTHR10071">
    <property type="entry name" value="TRANSCRIPTION FACTOR GATA FAMILY MEMBER"/>
    <property type="match status" value="1"/>
</dbReference>
<evidence type="ECO:0000313" key="13">
    <source>
        <dbReference type="EMBL" id="OQN97356.1"/>
    </source>
</evidence>
<dbReference type="Proteomes" id="UP000192596">
    <property type="component" value="Unassembled WGS sequence"/>
</dbReference>
<protein>
    <recommendedName>
        <fullName evidence="12">GATA-type domain-containing protein</fullName>
    </recommendedName>
</protein>
<dbReference type="InterPro" id="IPR013088">
    <property type="entry name" value="Znf_NHR/GATA"/>
</dbReference>
<keyword evidence="5" id="KW-0862">Zinc</keyword>
<evidence type="ECO:0000256" key="4">
    <source>
        <dbReference type="ARBA" id="ARBA00022771"/>
    </source>
</evidence>
<feature type="compositionally biased region" description="Polar residues" evidence="11">
    <location>
        <begin position="369"/>
        <end position="383"/>
    </location>
</feature>
<feature type="compositionally biased region" description="Low complexity" evidence="11">
    <location>
        <begin position="107"/>
        <end position="123"/>
    </location>
</feature>
<keyword evidence="8" id="KW-0804">Transcription</keyword>
<feature type="compositionally biased region" description="Polar residues" evidence="11">
    <location>
        <begin position="412"/>
        <end position="427"/>
    </location>
</feature>
<dbReference type="FunFam" id="3.30.50.10:FF:000039">
    <property type="entry name" value="Siderophore transcription factor SreA"/>
    <property type="match status" value="1"/>
</dbReference>
<organism evidence="13 14">
    <name type="scientific">Cryoendolithus antarcticus</name>
    <dbReference type="NCBI Taxonomy" id="1507870"/>
    <lineage>
        <taxon>Eukaryota</taxon>
        <taxon>Fungi</taxon>
        <taxon>Dikarya</taxon>
        <taxon>Ascomycota</taxon>
        <taxon>Pezizomycotina</taxon>
        <taxon>Dothideomycetes</taxon>
        <taxon>Dothideomycetidae</taxon>
        <taxon>Cladosporiales</taxon>
        <taxon>Cladosporiaceae</taxon>
        <taxon>Cryoendolithus</taxon>
    </lineage>
</organism>
<proteinExistence type="predicted"/>
<gene>
    <name evidence="13" type="ORF">B0A48_16420</name>
</gene>
<dbReference type="PROSITE" id="PS00344">
    <property type="entry name" value="GATA_ZN_FINGER_1"/>
    <property type="match status" value="2"/>
</dbReference>
<keyword evidence="6" id="KW-0805">Transcription regulation</keyword>
<dbReference type="GO" id="GO:0000122">
    <property type="term" value="P:negative regulation of transcription by RNA polymerase II"/>
    <property type="evidence" value="ECO:0007669"/>
    <property type="project" value="TreeGrafter"/>
</dbReference>
<dbReference type="AlphaFoldDB" id="A0A1V8SDY1"/>
<keyword evidence="2" id="KW-0479">Metal-binding</keyword>
<dbReference type="PANTHER" id="PTHR10071:SF281">
    <property type="entry name" value="BOX A-BINDING FACTOR-RELATED"/>
    <property type="match status" value="1"/>
</dbReference>
<dbReference type="GO" id="GO:0000978">
    <property type="term" value="F:RNA polymerase II cis-regulatory region sequence-specific DNA binding"/>
    <property type="evidence" value="ECO:0007669"/>
    <property type="project" value="TreeGrafter"/>
</dbReference>
<keyword evidence="14" id="KW-1185">Reference proteome</keyword>
<dbReference type="FunFam" id="3.30.50.10:FF:000007">
    <property type="entry name" value="Nitrogen regulatory AreA, N-terminal"/>
    <property type="match status" value="1"/>
</dbReference>
<feature type="compositionally biased region" description="Low complexity" evidence="11">
    <location>
        <begin position="51"/>
        <end position="66"/>
    </location>
</feature>
<dbReference type="GO" id="GO:0045944">
    <property type="term" value="P:positive regulation of transcription by RNA polymerase II"/>
    <property type="evidence" value="ECO:0007669"/>
    <property type="project" value="TreeGrafter"/>
</dbReference>
<dbReference type="GO" id="GO:0000981">
    <property type="term" value="F:DNA-binding transcription factor activity, RNA polymerase II-specific"/>
    <property type="evidence" value="ECO:0007669"/>
    <property type="project" value="TreeGrafter"/>
</dbReference>
<evidence type="ECO:0000256" key="2">
    <source>
        <dbReference type="ARBA" id="ARBA00022723"/>
    </source>
</evidence>
<evidence type="ECO:0000256" key="11">
    <source>
        <dbReference type="SAM" id="MobiDB-lite"/>
    </source>
</evidence>
<dbReference type="EMBL" id="NAJO01000055">
    <property type="protein sequence ID" value="OQN97356.1"/>
    <property type="molecule type" value="Genomic_DNA"/>
</dbReference>
<feature type="compositionally biased region" description="Polar residues" evidence="11">
    <location>
        <begin position="255"/>
        <end position="275"/>
    </location>
</feature>
<evidence type="ECO:0000256" key="9">
    <source>
        <dbReference type="ARBA" id="ARBA00023242"/>
    </source>
</evidence>
<evidence type="ECO:0000259" key="12">
    <source>
        <dbReference type="PROSITE" id="PS50114"/>
    </source>
</evidence>
<keyword evidence="7" id="KW-0534">Nitrate assimilation</keyword>
<dbReference type="GO" id="GO:0008270">
    <property type="term" value="F:zinc ion binding"/>
    <property type="evidence" value="ECO:0007669"/>
    <property type="project" value="UniProtKB-KW"/>
</dbReference>
<evidence type="ECO:0000256" key="5">
    <source>
        <dbReference type="ARBA" id="ARBA00022833"/>
    </source>
</evidence>
<feature type="region of interest" description="Disordered" evidence="11">
    <location>
        <begin position="351"/>
        <end position="492"/>
    </location>
</feature>
<dbReference type="InParanoid" id="A0A1V8SDY1"/>
<dbReference type="GO" id="GO:0005634">
    <property type="term" value="C:nucleus"/>
    <property type="evidence" value="ECO:0007669"/>
    <property type="project" value="UniProtKB-SubCell"/>
</dbReference>
<dbReference type="GO" id="GO:0034757">
    <property type="term" value="P:negative regulation of iron ion transport"/>
    <property type="evidence" value="ECO:0007669"/>
    <property type="project" value="UniProtKB-ARBA"/>
</dbReference>
<dbReference type="PROSITE" id="PS50114">
    <property type="entry name" value="GATA_ZN_FINGER_2"/>
    <property type="match status" value="2"/>
</dbReference>
<feature type="region of interest" description="Disordered" evidence="11">
    <location>
        <begin position="250"/>
        <end position="275"/>
    </location>
</feature>
<comment type="subcellular location">
    <subcellularLocation>
        <location evidence="1">Nucleus</location>
    </subcellularLocation>
</comment>
<feature type="domain" description="GATA-type" evidence="12">
    <location>
        <begin position="126"/>
        <end position="173"/>
    </location>
</feature>
<dbReference type="InterPro" id="IPR000679">
    <property type="entry name" value="Znf_GATA"/>
</dbReference>
<dbReference type="InterPro" id="IPR039355">
    <property type="entry name" value="Transcription_factor_GATA"/>
</dbReference>
<feature type="domain" description="GATA-type" evidence="12">
    <location>
        <begin position="285"/>
        <end position="332"/>
    </location>
</feature>
<dbReference type="GO" id="GO:0006879">
    <property type="term" value="P:intracellular iron ion homeostasis"/>
    <property type="evidence" value="ECO:0007669"/>
    <property type="project" value="UniProtKB-ARBA"/>
</dbReference>
<accession>A0A1V8SDY1</accession>
<feature type="compositionally biased region" description="Basic and acidic residues" evidence="11">
    <location>
        <begin position="481"/>
        <end position="492"/>
    </location>
</feature>
<evidence type="ECO:0000256" key="6">
    <source>
        <dbReference type="ARBA" id="ARBA00023015"/>
    </source>
</evidence>
<evidence type="ECO:0000256" key="1">
    <source>
        <dbReference type="ARBA" id="ARBA00004123"/>
    </source>
</evidence>
<keyword evidence="9" id="KW-0539">Nucleus</keyword>
<dbReference type="CDD" id="cd00202">
    <property type="entry name" value="ZnF_GATA"/>
    <property type="match status" value="2"/>
</dbReference>
<evidence type="ECO:0000256" key="3">
    <source>
        <dbReference type="ARBA" id="ARBA00022737"/>
    </source>
</evidence>
<evidence type="ECO:0000256" key="10">
    <source>
        <dbReference type="PROSITE-ProRule" id="PRU00094"/>
    </source>
</evidence>
<dbReference type="PRINTS" id="PR00619">
    <property type="entry name" value="GATAZNFINGER"/>
</dbReference>
<reference evidence="14" key="1">
    <citation type="submission" date="2017-03" db="EMBL/GenBank/DDBJ databases">
        <title>Genomes of endolithic fungi from Antarctica.</title>
        <authorList>
            <person name="Coleine C."/>
            <person name="Masonjones S."/>
            <person name="Stajich J.E."/>
        </authorList>
    </citation>
    <scope>NUCLEOTIDE SEQUENCE [LARGE SCALE GENOMIC DNA]</scope>
    <source>
        <strain evidence="14">CCFEE 5527</strain>
    </source>
</reference>
<evidence type="ECO:0000256" key="8">
    <source>
        <dbReference type="ARBA" id="ARBA00023163"/>
    </source>
</evidence>
<dbReference type="OrthoDB" id="515401at2759"/>